<dbReference type="Proteomes" id="UP000836788">
    <property type="component" value="Chromosome 1"/>
</dbReference>
<gene>
    <name evidence="1" type="ORF">PTTT1_LOCUS5100</name>
</gene>
<name>A0A8J9T5Q5_PHATR</name>
<dbReference type="AlphaFoldDB" id="A0A8J9T5Q5"/>
<dbReference type="Gene3D" id="2.30.30.50">
    <property type="match status" value="1"/>
</dbReference>
<proteinExistence type="predicted"/>
<reference evidence="1" key="1">
    <citation type="submission" date="2022-02" db="EMBL/GenBank/DDBJ databases">
        <authorList>
            <person name="Giguere J D."/>
        </authorList>
    </citation>
    <scope>NUCLEOTIDE SEQUENCE</scope>
    <source>
        <strain evidence="1">CCAP 1055/1</strain>
    </source>
</reference>
<organism evidence="1">
    <name type="scientific">Phaeodactylum tricornutum</name>
    <name type="common">Diatom</name>
    <dbReference type="NCBI Taxonomy" id="2850"/>
    <lineage>
        <taxon>Eukaryota</taxon>
        <taxon>Sar</taxon>
        <taxon>Stramenopiles</taxon>
        <taxon>Ochrophyta</taxon>
        <taxon>Bacillariophyta</taxon>
        <taxon>Bacillariophyceae</taxon>
        <taxon>Bacillariophycidae</taxon>
        <taxon>Naviculales</taxon>
        <taxon>Phaeodactylaceae</taxon>
        <taxon>Phaeodactylum</taxon>
    </lineage>
</organism>
<protein>
    <submittedName>
        <fullName evidence="1">Uncharacterized protein</fullName>
    </submittedName>
</protein>
<accession>A0A8J9T5Q5</accession>
<dbReference type="EMBL" id="OU594942">
    <property type="protein sequence ID" value="CAG9277860.1"/>
    <property type="molecule type" value="Genomic_DNA"/>
</dbReference>
<sequence length="194" mass="21586">MTKVKRWAPARPSTFFTLWNASLVKYLMLLLCAKTLGTTTVSGFQFTTSFVVRAGSRTASFASPTALHMDSEFFTDATETPETVAETPELKDKNEKVFEKGALVRVCVEGVKAFQVPKKGQGTFDADKNFVLGEKFLLLPVGMRGTITKIYNQDEVSANFPVQVKFQPGTNLEEGYDAPVAFMMHMETYEIEVI</sequence>
<evidence type="ECO:0000313" key="1">
    <source>
        <dbReference type="EMBL" id="CAG9277860.1"/>
    </source>
</evidence>